<keyword evidence="4" id="KW-1185">Reference proteome</keyword>
<keyword evidence="2" id="KW-1133">Transmembrane helix</keyword>
<feature type="transmembrane region" description="Helical" evidence="2">
    <location>
        <begin position="209"/>
        <end position="229"/>
    </location>
</feature>
<dbReference type="Proteomes" id="UP000274271">
    <property type="component" value="Unassembled WGS sequence"/>
</dbReference>
<sequence length="272" mass="31245">MNTNRKTATKPDPTIHALNVIVNEPPATDTSLDELAQLEQQTRELEEKGQALYTQRQLLLQKQREAQQAHQARLREERQELREAAIHYRSLAAEATEKEQADKFLAWAEENEEKARAIVVDGEEATEAPAVKKLPIWRRLSTHRLVGAGQLLGLALMVSWSLGMFNEFGMKIQEANKALPIEQQAQPYNLTSLQKYFYELFISFLDVPFSFLKLLLIAPFVLYYLVPFIQSGKRDFVTEFFEELTPYQRCVLTVIFLALCFFSQSLAHVVKP</sequence>
<comment type="caution">
    <text evidence="3">The sequence shown here is derived from an EMBL/GenBank/DDBJ whole genome shotgun (WGS) entry which is preliminary data.</text>
</comment>
<accession>A0A3P1CGR0</accession>
<reference evidence="3 4" key="1">
    <citation type="submission" date="2018-11" db="EMBL/GenBank/DDBJ databases">
        <authorList>
            <person name="Zhou Z."/>
            <person name="Wang G."/>
        </authorList>
    </citation>
    <scope>NUCLEOTIDE SEQUENCE [LARGE SCALE GENOMIC DNA]</scope>
    <source>
        <strain evidence="3 4">KCTC42998</strain>
    </source>
</reference>
<feature type="coiled-coil region" evidence="1">
    <location>
        <begin position="28"/>
        <end position="94"/>
    </location>
</feature>
<gene>
    <name evidence="3" type="ORF">EHT87_19810</name>
</gene>
<dbReference type="OrthoDB" id="959236at2"/>
<keyword evidence="1" id="KW-0175">Coiled coil</keyword>
<keyword evidence="2" id="KW-0472">Membrane</keyword>
<feature type="transmembrane region" description="Helical" evidence="2">
    <location>
        <begin position="250"/>
        <end position="270"/>
    </location>
</feature>
<proteinExistence type="predicted"/>
<dbReference type="EMBL" id="RQJP01000004">
    <property type="protein sequence ID" value="RRB12447.1"/>
    <property type="molecule type" value="Genomic_DNA"/>
</dbReference>
<feature type="transmembrane region" description="Helical" evidence="2">
    <location>
        <begin position="145"/>
        <end position="165"/>
    </location>
</feature>
<evidence type="ECO:0000313" key="4">
    <source>
        <dbReference type="Proteomes" id="UP000274271"/>
    </source>
</evidence>
<organism evidence="3 4">
    <name type="scientific">Larkinella knui</name>
    <dbReference type="NCBI Taxonomy" id="2025310"/>
    <lineage>
        <taxon>Bacteria</taxon>
        <taxon>Pseudomonadati</taxon>
        <taxon>Bacteroidota</taxon>
        <taxon>Cytophagia</taxon>
        <taxon>Cytophagales</taxon>
        <taxon>Spirosomataceae</taxon>
        <taxon>Larkinella</taxon>
    </lineage>
</organism>
<evidence type="ECO:0000313" key="3">
    <source>
        <dbReference type="EMBL" id="RRB12447.1"/>
    </source>
</evidence>
<keyword evidence="2" id="KW-0812">Transmembrane</keyword>
<protein>
    <submittedName>
        <fullName evidence="3">Uncharacterized protein</fullName>
    </submittedName>
</protein>
<dbReference type="AlphaFoldDB" id="A0A3P1CGR0"/>
<evidence type="ECO:0000256" key="2">
    <source>
        <dbReference type="SAM" id="Phobius"/>
    </source>
</evidence>
<dbReference type="RefSeq" id="WP_124908400.1">
    <property type="nucleotide sequence ID" value="NZ_RQJP01000004.1"/>
</dbReference>
<name>A0A3P1CGR0_9BACT</name>
<evidence type="ECO:0000256" key="1">
    <source>
        <dbReference type="SAM" id="Coils"/>
    </source>
</evidence>